<evidence type="ECO:0000256" key="2">
    <source>
        <dbReference type="ARBA" id="ARBA00023015"/>
    </source>
</evidence>
<dbReference type="Gene3D" id="1.10.10.10">
    <property type="entry name" value="Winged helix-like DNA-binding domain superfamily/Winged helix DNA-binding domain"/>
    <property type="match status" value="1"/>
</dbReference>
<reference evidence="9" key="1">
    <citation type="submission" date="2016-10" db="EMBL/GenBank/DDBJ databases">
        <authorList>
            <person name="Varghese N."/>
            <person name="Submissions S."/>
        </authorList>
    </citation>
    <scope>NUCLEOTIDE SEQUENCE [LARGE SCALE GENOMIC DNA]</scope>
    <source>
        <strain evidence="9">DSM 11706</strain>
    </source>
</reference>
<dbReference type="InterPro" id="IPR039425">
    <property type="entry name" value="RNA_pol_sigma-70-like"/>
</dbReference>
<dbReference type="Pfam" id="PF08281">
    <property type="entry name" value="Sigma70_r4_2"/>
    <property type="match status" value="1"/>
</dbReference>
<dbReference type="OrthoDB" id="2678696at2"/>
<dbReference type="STRING" id="126156.SAMN05421670_2910"/>
<feature type="domain" description="RNA polymerase sigma-70 region 2" evidence="6">
    <location>
        <begin position="24"/>
        <end position="91"/>
    </location>
</feature>
<dbReference type="Proteomes" id="UP000198734">
    <property type="component" value="Unassembled WGS sequence"/>
</dbReference>
<dbReference type="Gene3D" id="1.10.1740.10">
    <property type="match status" value="1"/>
</dbReference>
<evidence type="ECO:0000256" key="4">
    <source>
        <dbReference type="ARBA" id="ARBA00023125"/>
    </source>
</evidence>
<evidence type="ECO:0000313" key="8">
    <source>
        <dbReference type="EMBL" id="SFQ60463.1"/>
    </source>
</evidence>
<dbReference type="PANTHER" id="PTHR43133">
    <property type="entry name" value="RNA POLYMERASE ECF-TYPE SIGMA FACTO"/>
    <property type="match status" value="1"/>
</dbReference>
<dbReference type="GO" id="GO:0003677">
    <property type="term" value="F:DNA binding"/>
    <property type="evidence" value="ECO:0007669"/>
    <property type="project" value="UniProtKB-KW"/>
</dbReference>
<keyword evidence="5" id="KW-0804">Transcription</keyword>
<comment type="similarity">
    <text evidence="1">Belongs to the sigma-70 factor family. ECF subfamily.</text>
</comment>
<keyword evidence="3" id="KW-0731">Sigma factor</keyword>
<name>A0A1I5ZVU8_9BACI</name>
<evidence type="ECO:0000313" key="9">
    <source>
        <dbReference type="Proteomes" id="UP000198734"/>
    </source>
</evidence>
<dbReference type="InterPro" id="IPR013324">
    <property type="entry name" value="RNA_pol_sigma_r3/r4-like"/>
</dbReference>
<keyword evidence="2" id="KW-0805">Transcription regulation</keyword>
<dbReference type="InterPro" id="IPR007627">
    <property type="entry name" value="RNA_pol_sigma70_r2"/>
</dbReference>
<organism evidence="8 9">
    <name type="scientific">Psychrobacillus psychrotolerans</name>
    <dbReference type="NCBI Taxonomy" id="126156"/>
    <lineage>
        <taxon>Bacteria</taxon>
        <taxon>Bacillati</taxon>
        <taxon>Bacillota</taxon>
        <taxon>Bacilli</taxon>
        <taxon>Bacillales</taxon>
        <taxon>Bacillaceae</taxon>
        <taxon>Psychrobacillus</taxon>
    </lineage>
</organism>
<keyword evidence="4" id="KW-0238">DNA-binding</keyword>
<dbReference type="GO" id="GO:0006352">
    <property type="term" value="P:DNA-templated transcription initiation"/>
    <property type="evidence" value="ECO:0007669"/>
    <property type="project" value="InterPro"/>
</dbReference>
<protein>
    <submittedName>
        <fullName evidence="8">RNA polymerase sigma-70 factor, ECF subfamily</fullName>
    </submittedName>
</protein>
<evidence type="ECO:0000256" key="1">
    <source>
        <dbReference type="ARBA" id="ARBA00010641"/>
    </source>
</evidence>
<accession>A0A1I5ZVU8</accession>
<dbReference type="CDD" id="cd06171">
    <property type="entry name" value="Sigma70_r4"/>
    <property type="match status" value="1"/>
</dbReference>
<dbReference type="RefSeq" id="WP_093537606.1">
    <property type="nucleotide sequence ID" value="NZ_FOXU01000006.1"/>
</dbReference>
<dbReference type="InterPro" id="IPR014284">
    <property type="entry name" value="RNA_pol_sigma-70_dom"/>
</dbReference>
<dbReference type="GO" id="GO:0016987">
    <property type="term" value="F:sigma factor activity"/>
    <property type="evidence" value="ECO:0007669"/>
    <property type="project" value="UniProtKB-KW"/>
</dbReference>
<dbReference type="SUPFAM" id="SSF88946">
    <property type="entry name" value="Sigma2 domain of RNA polymerase sigma factors"/>
    <property type="match status" value="1"/>
</dbReference>
<proteinExistence type="inferred from homology"/>
<dbReference type="EMBL" id="FOXU01000006">
    <property type="protein sequence ID" value="SFQ60463.1"/>
    <property type="molecule type" value="Genomic_DNA"/>
</dbReference>
<sequence length="191" mass="22003">MKSTDHNFIKRLKRQKEDALEYAVDKYLPLVKGITYKVLSPLGNPGLVDECINDVFLTIWHHANQFEGDTDDFRKWLCVVTKFKAIDTYRIANKRVEVEIVGTNDLDVGSSPSVENEVLVTEHKNELLKLMCGFEEIDRDIFMMKFFLDMTSEEIAKNIGLTKAAVDNRIYRGKKRLKQQRTINNLGGIFA</sequence>
<dbReference type="InterPro" id="IPR036388">
    <property type="entry name" value="WH-like_DNA-bd_sf"/>
</dbReference>
<gene>
    <name evidence="8" type="ORF">SAMN05421670_2910</name>
</gene>
<evidence type="ECO:0000259" key="6">
    <source>
        <dbReference type="Pfam" id="PF04542"/>
    </source>
</evidence>
<keyword evidence="9" id="KW-1185">Reference proteome</keyword>
<dbReference type="InterPro" id="IPR013249">
    <property type="entry name" value="RNA_pol_sigma70_r4_t2"/>
</dbReference>
<dbReference type="SUPFAM" id="SSF88659">
    <property type="entry name" value="Sigma3 and sigma4 domains of RNA polymerase sigma factors"/>
    <property type="match status" value="1"/>
</dbReference>
<feature type="domain" description="RNA polymerase sigma factor 70 region 4 type 2" evidence="7">
    <location>
        <begin position="126"/>
        <end position="177"/>
    </location>
</feature>
<dbReference type="PANTHER" id="PTHR43133:SF8">
    <property type="entry name" value="RNA POLYMERASE SIGMA FACTOR HI_1459-RELATED"/>
    <property type="match status" value="1"/>
</dbReference>
<evidence type="ECO:0000256" key="5">
    <source>
        <dbReference type="ARBA" id="ARBA00023163"/>
    </source>
</evidence>
<dbReference type="InterPro" id="IPR013325">
    <property type="entry name" value="RNA_pol_sigma_r2"/>
</dbReference>
<evidence type="ECO:0000256" key="3">
    <source>
        <dbReference type="ARBA" id="ARBA00023082"/>
    </source>
</evidence>
<evidence type="ECO:0000259" key="7">
    <source>
        <dbReference type="Pfam" id="PF08281"/>
    </source>
</evidence>
<dbReference type="NCBIfam" id="TIGR02937">
    <property type="entry name" value="sigma70-ECF"/>
    <property type="match status" value="1"/>
</dbReference>
<dbReference type="Pfam" id="PF04542">
    <property type="entry name" value="Sigma70_r2"/>
    <property type="match status" value="1"/>
</dbReference>
<dbReference type="AlphaFoldDB" id="A0A1I5ZVU8"/>